<evidence type="ECO:0000313" key="4">
    <source>
        <dbReference type="Proteomes" id="UP001596391"/>
    </source>
</evidence>
<comment type="caution">
    <text evidence="3">The sequence shown here is derived from an EMBL/GenBank/DDBJ whole genome shotgun (WGS) entry which is preliminary data.</text>
</comment>
<keyword evidence="2" id="KW-1277">Toxin-antitoxin system</keyword>
<name>A0ABW1ZDC3_9BACT</name>
<evidence type="ECO:0000256" key="2">
    <source>
        <dbReference type="ARBA" id="ARBA00022649"/>
    </source>
</evidence>
<evidence type="ECO:0000313" key="3">
    <source>
        <dbReference type="EMBL" id="MFC6647013.1"/>
    </source>
</evidence>
<dbReference type="PANTHER" id="PTHR33755:SF7">
    <property type="entry name" value="TOXIN MODULE OF TOXIN-ANTITOXIN SYSTEM RELE_STBE FAMILY"/>
    <property type="match status" value="1"/>
</dbReference>
<dbReference type="Pfam" id="PF05016">
    <property type="entry name" value="ParE_toxin"/>
    <property type="match status" value="1"/>
</dbReference>
<reference evidence="4" key="1">
    <citation type="journal article" date="2019" name="Int. J. Syst. Evol. Microbiol.">
        <title>The Global Catalogue of Microorganisms (GCM) 10K type strain sequencing project: providing services to taxonomists for standard genome sequencing and annotation.</title>
        <authorList>
            <consortium name="The Broad Institute Genomics Platform"/>
            <consortium name="The Broad Institute Genome Sequencing Center for Infectious Disease"/>
            <person name="Wu L."/>
            <person name="Ma J."/>
        </authorList>
    </citation>
    <scope>NUCLEOTIDE SEQUENCE [LARGE SCALE GENOMIC DNA]</scope>
    <source>
        <strain evidence="4">CGMCC 1.16026</strain>
    </source>
</reference>
<dbReference type="Proteomes" id="UP001596391">
    <property type="component" value="Unassembled WGS sequence"/>
</dbReference>
<comment type="similarity">
    <text evidence="1">Belongs to the RelE toxin family.</text>
</comment>
<protein>
    <submittedName>
        <fullName evidence="3">Type II toxin-antitoxin system RelE/ParE family toxin</fullName>
    </submittedName>
</protein>
<dbReference type="InterPro" id="IPR051803">
    <property type="entry name" value="TA_system_RelE-like_toxin"/>
</dbReference>
<dbReference type="RefSeq" id="WP_263371052.1">
    <property type="nucleotide sequence ID" value="NZ_JAGSYD010000002.1"/>
</dbReference>
<gene>
    <name evidence="3" type="ORF">ACFQBQ_15800</name>
</gene>
<evidence type="ECO:0000256" key="1">
    <source>
        <dbReference type="ARBA" id="ARBA00006226"/>
    </source>
</evidence>
<dbReference type="InterPro" id="IPR007712">
    <property type="entry name" value="RelE/ParE_toxin"/>
</dbReference>
<dbReference type="Gene3D" id="3.30.2310.20">
    <property type="entry name" value="RelE-like"/>
    <property type="match status" value="1"/>
</dbReference>
<dbReference type="PANTHER" id="PTHR33755">
    <property type="entry name" value="TOXIN PARE1-RELATED"/>
    <property type="match status" value="1"/>
</dbReference>
<proteinExistence type="inferred from homology"/>
<dbReference type="EMBL" id="JBHSWI010000001">
    <property type="protein sequence ID" value="MFC6647013.1"/>
    <property type="molecule type" value="Genomic_DNA"/>
</dbReference>
<dbReference type="InterPro" id="IPR035093">
    <property type="entry name" value="RelE/ParE_toxin_dom_sf"/>
</dbReference>
<accession>A0ABW1ZDC3</accession>
<sequence length="110" mass="12771">MAYVVEITAPAERDALEYHAFIRARSHDAIPADSWFKGLRQVIEELANFPARCPRIPEQEAFAELMHQQLYESHLIIFEITDDCVRVLRIYHSAASPLRTLKQRPARPKK</sequence>
<organism evidence="3 4">
    <name type="scientific">Granulicella cerasi</name>
    <dbReference type="NCBI Taxonomy" id="741063"/>
    <lineage>
        <taxon>Bacteria</taxon>
        <taxon>Pseudomonadati</taxon>
        <taxon>Acidobacteriota</taxon>
        <taxon>Terriglobia</taxon>
        <taxon>Terriglobales</taxon>
        <taxon>Acidobacteriaceae</taxon>
        <taxon>Granulicella</taxon>
    </lineage>
</organism>
<keyword evidence="4" id="KW-1185">Reference proteome</keyword>